<comment type="caution">
    <text evidence="1">The sequence shown here is derived from an EMBL/GenBank/DDBJ whole genome shotgun (WGS) entry which is preliminary data.</text>
</comment>
<name>A0ABQ6MR07_9STRA</name>
<dbReference type="EMBL" id="BRYB01001689">
    <property type="protein sequence ID" value="GMI31187.1"/>
    <property type="molecule type" value="Genomic_DNA"/>
</dbReference>
<keyword evidence="2" id="KW-1185">Reference proteome</keyword>
<organism evidence="1 2">
    <name type="scientific">Tetraparma gracilis</name>
    <dbReference type="NCBI Taxonomy" id="2962635"/>
    <lineage>
        <taxon>Eukaryota</taxon>
        <taxon>Sar</taxon>
        <taxon>Stramenopiles</taxon>
        <taxon>Ochrophyta</taxon>
        <taxon>Bolidophyceae</taxon>
        <taxon>Parmales</taxon>
        <taxon>Triparmaceae</taxon>
        <taxon>Tetraparma</taxon>
    </lineage>
</organism>
<proteinExistence type="predicted"/>
<evidence type="ECO:0000313" key="2">
    <source>
        <dbReference type="Proteomes" id="UP001165060"/>
    </source>
</evidence>
<dbReference type="Proteomes" id="UP001165060">
    <property type="component" value="Unassembled WGS sequence"/>
</dbReference>
<reference evidence="1 2" key="1">
    <citation type="journal article" date="2023" name="Commun. Biol.">
        <title>Genome analysis of Parmales, the sister group of diatoms, reveals the evolutionary specialization of diatoms from phago-mixotrophs to photoautotrophs.</title>
        <authorList>
            <person name="Ban H."/>
            <person name="Sato S."/>
            <person name="Yoshikawa S."/>
            <person name="Yamada K."/>
            <person name="Nakamura Y."/>
            <person name="Ichinomiya M."/>
            <person name="Sato N."/>
            <person name="Blanc-Mathieu R."/>
            <person name="Endo H."/>
            <person name="Kuwata A."/>
            <person name="Ogata H."/>
        </authorList>
    </citation>
    <scope>NUCLEOTIDE SEQUENCE [LARGE SCALE GENOMIC DNA]</scope>
</reference>
<accession>A0ABQ6MR07</accession>
<gene>
    <name evidence="1" type="ORF">TeGR_g8883</name>
</gene>
<protein>
    <submittedName>
        <fullName evidence="1">Uncharacterized protein</fullName>
    </submittedName>
</protein>
<sequence length="73" mass="8180">MGLERLMYTAAGDLNAVFFASSDDQNGMFSTHEWEPVPLPNDAMCMNTCDYDACHWDGHDWHTTRARAGARGL</sequence>
<evidence type="ECO:0000313" key="1">
    <source>
        <dbReference type="EMBL" id="GMI31187.1"/>
    </source>
</evidence>